<evidence type="ECO:0000256" key="1">
    <source>
        <dbReference type="SAM" id="SignalP"/>
    </source>
</evidence>
<feature type="chain" id="PRO_5022242106" description="Tetratricopeptide repeat protein" evidence="1">
    <location>
        <begin position="26"/>
        <end position="434"/>
    </location>
</feature>
<accession>A0A558DQR2</accession>
<sequence length="434" mass="49254">MSMSCLRDLLLIAALFSLSTVYLQADQAGVILDNTVAAPVESVPLKPTRFTLYDTRTITQIRTFHWNKGKGSFPGSIALQDKNKRLIGPWKATGIDDQGVANAYWEVSPDIVLEAGIYTVLDSEPSTWSRNPAKGDMGIVRVLGQMGDATADEVTKAENNAPAVTNEPPSLTLEEQQTLAAELFEQIRQADTYDYAQIEQLYLQLLQECPDTEQAEESYFRLSNLYRMGMDPPEYQKLRVLLEEYMVRYPTSEMAPEMSQRLRRAYEDTGQWPQVVELYETEVSELTEENPYYLVTMLDYAKALEGSGIRDKALEVYQQVATTAGSEKAGNYDMSDLWLRVAQQRIEIIGLLNTEQWNELVEVYRKQFANMAFAEMPQIQELLEYAQALEKSGDRSAAIAQYRQVMRTDQGNRTLQGQQASERLIELVGVDWHE</sequence>
<proteinExistence type="predicted"/>
<dbReference type="Proteomes" id="UP000316649">
    <property type="component" value="Unassembled WGS sequence"/>
</dbReference>
<keyword evidence="3" id="KW-1185">Reference proteome</keyword>
<dbReference type="SUPFAM" id="SSF48452">
    <property type="entry name" value="TPR-like"/>
    <property type="match status" value="1"/>
</dbReference>
<dbReference type="InterPro" id="IPR011990">
    <property type="entry name" value="TPR-like_helical_dom_sf"/>
</dbReference>
<feature type="signal peptide" evidence="1">
    <location>
        <begin position="1"/>
        <end position="25"/>
    </location>
</feature>
<dbReference type="RefSeq" id="WP_144359146.1">
    <property type="nucleotide sequence ID" value="NZ_VMNH01000013.1"/>
</dbReference>
<evidence type="ECO:0000313" key="2">
    <source>
        <dbReference type="EMBL" id="TVO73424.1"/>
    </source>
</evidence>
<dbReference type="EMBL" id="VMNH01000013">
    <property type="protein sequence ID" value="TVO73424.1"/>
    <property type="molecule type" value="Genomic_DNA"/>
</dbReference>
<dbReference type="AlphaFoldDB" id="A0A558DQR2"/>
<keyword evidence="1" id="KW-0732">Signal</keyword>
<gene>
    <name evidence="2" type="ORF">FHP88_11080</name>
</gene>
<evidence type="ECO:0008006" key="4">
    <source>
        <dbReference type="Google" id="ProtNLM"/>
    </source>
</evidence>
<reference evidence="2 3" key="1">
    <citation type="submission" date="2019-07" db="EMBL/GenBank/DDBJ databases">
        <title>The pathways for chlorine oxyanion respiration interact through the shared metabolite chlorate.</title>
        <authorList>
            <person name="Barnum T.P."/>
            <person name="Cheng Y."/>
            <person name="Hill K.A."/>
            <person name="Lucas L.N."/>
            <person name="Carlson H.K."/>
            <person name="Coates J.D."/>
        </authorList>
    </citation>
    <scope>NUCLEOTIDE SEQUENCE [LARGE SCALE GENOMIC DNA]</scope>
    <source>
        <strain evidence="2 3">BK-1</strain>
    </source>
</reference>
<protein>
    <recommendedName>
        <fullName evidence="4">Tetratricopeptide repeat protein</fullName>
    </recommendedName>
</protein>
<comment type="caution">
    <text evidence="2">The sequence shown here is derived from an EMBL/GenBank/DDBJ whole genome shotgun (WGS) entry which is preliminary data.</text>
</comment>
<organism evidence="2 3">
    <name type="scientific">Sedimenticola selenatireducens</name>
    <dbReference type="NCBI Taxonomy" id="191960"/>
    <lineage>
        <taxon>Bacteria</taxon>
        <taxon>Pseudomonadati</taxon>
        <taxon>Pseudomonadota</taxon>
        <taxon>Gammaproteobacteria</taxon>
        <taxon>Chromatiales</taxon>
        <taxon>Sedimenticolaceae</taxon>
        <taxon>Sedimenticola</taxon>
    </lineage>
</organism>
<dbReference type="Gene3D" id="1.25.40.10">
    <property type="entry name" value="Tetratricopeptide repeat domain"/>
    <property type="match status" value="1"/>
</dbReference>
<name>A0A558DQR2_9GAMM</name>
<dbReference type="OrthoDB" id="7069387at2"/>
<evidence type="ECO:0000313" key="3">
    <source>
        <dbReference type="Proteomes" id="UP000316649"/>
    </source>
</evidence>